<evidence type="ECO:0000313" key="2">
    <source>
        <dbReference type="EMBL" id="KAF2719523.1"/>
    </source>
</evidence>
<accession>A0A9P4Q2S7</accession>
<evidence type="ECO:0000313" key="3">
    <source>
        <dbReference type="Proteomes" id="UP000799441"/>
    </source>
</evidence>
<proteinExistence type="predicted"/>
<dbReference type="EMBL" id="MU003810">
    <property type="protein sequence ID" value="KAF2719523.1"/>
    <property type="molecule type" value="Genomic_DNA"/>
</dbReference>
<comment type="caution">
    <text evidence="2">The sequence shown here is derived from an EMBL/GenBank/DDBJ whole genome shotgun (WGS) entry which is preliminary data.</text>
</comment>
<name>A0A9P4Q2S7_9PEZI</name>
<keyword evidence="1" id="KW-0732">Signal</keyword>
<protein>
    <submittedName>
        <fullName evidence="2">Uncharacterized protein</fullName>
    </submittedName>
</protein>
<reference evidence="2" key="1">
    <citation type="journal article" date="2020" name="Stud. Mycol.">
        <title>101 Dothideomycetes genomes: a test case for predicting lifestyles and emergence of pathogens.</title>
        <authorList>
            <person name="Haridas S."/>
            <person name="Albert R."/>
            <person name="Binder M."/>
            <person name="Bloem J."/>
            <person name="Labutti K."/>
            <person name="Salamov A."/>
            <person name="Andreopoulos B."/>
            <person name="Baker S."/>
            <person name="Barry K."/>
            <person name="Bills G."/>
            <person name="Bluhm B."/>
            <person name="Cannon C."/>
            <person name="Castanera R."/>
            <person name="Culley D."/>
            <person name="Daum C."/>
            <person name="Ezra D."/>
            <person name="Gonzalez J."/>
            <person name="Henrissat B."/>
            <person name="Kuo A."/>
            <person name="Liang C."/>
            <person name="Lipzen A."/>
            <person name="Lutzoni F."/>
            <person name="Magnuson J."/>
            <person name="Mondo S."/>
            <person name="Nolan M."/>
            <person name="Ohm R."/>
            <person name="Pangilinan J."/>
            <person name="Park H.-J."/>
            <person name="Ramirez L."/>
            <person name="Alfaro M."/>
            <person name="Sun H."/>
            <person name="Tritt A."/>
            <person name="Yoshinaga Y."/>
            <person name="Zwiers L.-H."/>
            <person name="Turgeon B."/>
            <person name="Goodwin S."/>
            <person name="Spatafora J."/>
            <person name="Crous P."/>
            <person name="Grigoriev I."/>
        </authorList>
    </citation>
    <scope>NUCLEOTIDE SEQUENCE</scope>
    <source>
        <strain evidence="2">CBS 116435</strain>
    </source>
</reference>
<feature type="signal peptide" evidence="1">
    <location>
        <begin position="1"/>
        <end position="23"/>
    </location>
</feature>
<sequence length="531" mass="57533">MKAHSFLAAGVAVMAALPDAVFASPLSGHVFPRPQVPIQSNDMVELGESFFATVPSLMCPVGACSVKFDHSIIKALDTEECSLASKEGEAIFCFKTVGLGDSLLEVFAYSTRVSKTIVTVTRPADLRKREVDADAQPTTAANDLQARSLYSITVRYPDQFCINTTVNANLQGLDNNFVNVIDKYVNEDVETWVLEPVNSGGITLWTGFDTWQITIQAALAPPKVVRTASALEARSTHSIIVRYPEHFSIDTAVNARIQGVDNNFLNIIDEVVNGNLGTWVFEPVTSGGTTIWTDTDTWYITIQAALAPPNHARSASSIQARSSHSVLVRYPDRFSIDTAVNTRLQGIDNFFLNIVDDVINGNVETWTFEPVSAGGTTVWTDADIWYISIEAALAPPVIAARADHQITVRYPDTFTIDTPDDVWLWGTDPNFVVFTNTFVTGNTRTWTYTTVSSGSTALYTNTDTWHITVQAALAPPREVKVARADAQNEVDIVAAESGGYASTPTATAAAYSTATEGIGEPFIPATSAVEV</sequence>
<gene>
    <name evidence="2" type="ORF">K431DRAFT_295972</name>
</gene>
<dbReference type="AlphaFoldDB" id="A0A9P4Q2S7"/>
<feature type="chain" id="PRO_5040169958" evidence="1">
    <location>
        <begin position="24"/>
        <end position="531"/>
    </location>
</feature>
<dbReference type="Proteomes" id="UP000799441">
    <property type="component" value="Unassembled WGS sequence"/>
</dbReference>
<evidence type="ECO:0000256" key="1">
    <source>
        <dbReference type="SAM" id="SignalP"/>
    </source>
</evidence>
<keyword evidence="3" id="KW-1185">Reference proteome</keyword>
<organism evidence="2 3">
    <name type="scientific">Polychaeton citri CBS 116435</name>
    <dbReference type="NCBI Taxonomy" id="1314669"/>
    <lineage>
        <taxon>Eukaryota</taxon>
        <taxon>Fungi</taxon>
        <taxon>Dikarya</taxon>
        <taxon>Ascomycota</taxon>
        <taxon>Pezizomycotina</taxon>
        <taxon>Dothideomycetes</taxon>
        <taxon>Dothideomycetidae</taxon>
        <taxon>Capnodiales</taxon>
        <taxon>Capnodiaceae</taxon>
        <taxon>Polychaeton</taxon>
    </lineage>
</organism>